<feature type="signal peptide" evidence="2">
    <location>
        <begin position="1"/>
        <end position="24"/>
    </location>
</feature>
<keyword evidence="4" id="KW-1185">Reference proteome</keyword>
<evidence type="ECO:0000256" key="2">
    <source>
        <dbReference type="SAM" id="SignalP"/>
    </source>
</evidence>
<dbReference type="Proteomes" id="UP001381693">
    <property type="component" value="Unassembled WGS sequence"/>
</dbReference>
<comment type="caution">
    <text evidence="3">The sequence shown here is derived from an EMBL/GenBank/DDBJ whole genome shotgun (WGS) entry which is preliminary data.</text>
</comment>
<feature type="compositionally biased region" description="Basic and acidic residues" evidence="1">
    <location>
        <begin position="410"/>
        <end position="420"/>
    </location>
</feature>
<evidence type="ECO:0000256" key="1">
    <source>
        <dbReference type="SAM" id="MobiDB-lite"/>
    </source>
</evidence>
<organism evidence="3 4">
    <name type="scientific">Halocaridina rubra</name>
    <name type="common">Hawaiian red shrimp</name>
    <dbReference type="NCBI Taxonomy" id="373956"/>
    <lineage>
        <taxon>Eukaryota</taxon>
        <taxon>Metazoa</taxon>
        <taxon>Ecdysozoa</taxon>
        <taxon>Arthropoda</taxon>
        <taxon>Crustacea</taxon>
        <taxon>Multicrustacea</taxon>
        <taxon>Malacostraca</taxon>
        <taxon>Eumalacostraca</taxon>
        <taxon>Eucarida</taxon>
        <taxon>Decapoda</taxon>
        <taxon>Pleocyemata</taxon>
        <taxon>Caridea</taxon>
        <taxon>Atyoidea</taxon>
        <taxon>Atyidae</taxon>
        <taxon>Halocaridina</taxon>
    </lineage>
</organism>
<sequence length="523" mass="58231">MMSQPAAFFLIINLSVTIINMGKSHVIPPETAVAILSNQSDAESGSGTLMPRDYAAEINANMQLHFEVNEESPYCQFTNRVLTCDFHWNGETVHVPALPHTRGSLEELFIQNVHRLKLDRVCCSKLILHHIGSILTNVDPPAPPCQEMVVRLLNVSLDQLPAGMTTIHASNAIFATVSLGENVITASLSDTKIQYLRTVTESKKLQLKLQNASIERLENLRLSGNSTLNFHNCSIGDLSENGIVLGTKGNIIEKIKFPKEDSLNKEIILGNGAHLVFGEFTGKVAIKVQSTIIPQSTVTEPGIPCTQNVTRFENYCSDTSHLILILLIFSIFLNVTQILFDQPGKLMKSLVFSKIASRFNDPGAKDDDDDSIHSHEKPLLHEDYLLARRLSSLDSLQTRRVSVVQVSKPGEQHTEKERAKAQTTTTINSHERQEEDHQVQSCQKPLRQDPSSGRIRKRSLQKHGFWKGHKAPRHPLKRSVTIGTTDVKYYNSRKESLTNSQVNPTSTFPLADMKAASKSHSEL</sequence>
<protein>
    <submittedName>
        <fullName evidence="3">Uncharacterized protein</fullName>
    </submittedName>
</protein>
<name>A0AAN8ZZP4_HALRR</name>
<feature type="compositionally biased region" description="Basic residues" evidence="1">
    <location>
        <begin position="454"/>
        <end position="477"/>
    </location>
</feature>
<feature type="region of interest" description="Disordered" evidence="1">
    <location>
        <begin position="494"/>
        <end position="523"/>
    </location>
</feature>
<proteinExistence type="predicted"/>
<gene>
    <name evidence="3" type="ORF">SK128_003759</name>
</gene>
<keyword evidence="2" id="KW-0732">Signal</keyword>
<feature type="compositionally biased region" description="Basic and acidic residues" evidence="1">
    <location>
        <begin position="429"/>
        <end position="438"/>
    </location>
</feature>
<evidence type="ECO:0000313" key="4">
    <source>
        <dbReference type="Proteomes" id="UP001381693"/>
    </source>
</evidence>
<dbReference type="AlphaFoldDB" id="A0AAN8ZZP4"/>
<dbReference type="EMBL" id="JAXCGZ010011468">
    <property type="protein sequence ID" value="KAK7074751.1"/>
    <property type="molecule type" value="Genomic_DNA"/>
</dbReference>
<feature type="chain" id="PRO_5042890511" evidence="2">
    <location>
        <begin position="25"/>
        <end position="523"/>
    </location>
</feature>
<feature type="region of interest" description="Disordered" evidence="1">
    <location>
        <begin position="403"/>
        <end position="480"/>
    </location>
</feature>
<accession>A0AAN8ZZP4</accession>
<reference evidence="3 4" key="1">
    <citation type="submission" date="2023-11" db="EMBL/GenBank/DDBJ databases">
        <title>Halocaridina rubra genome assembly.</title>
        <authorList>
            <person name="Smith C."/>
        </authorList>
    </citation>
    <scope>NUCLEOTIDE SEQUENCE [LARGE SCALE GENOMIC DNA]</scope>
    <source>
        <strain evidence="3">EP-1</strain>
        <tissue evidence="3">Whole</tissue>
    </source>
</reference>
<evidence type="ECO:0000313" key="3">
    <source>
        <dbReference type="EMBL" id="KAK7074751.1"/>
    </source>
</evidence>
<feature type="compositionally biased region" description="Polar residues" evidence="1">
    <location>
        <begin position="497"/>
        <end position="508"/>
    </location>
</feature>